<reference evidence="2 3" key="1">
    <citation type="submission" date="2016-10" db="EMBL/GenBank/DDBJ databases">
        <title>Description of Gloeomargarita lithophora gen. nov., sp. nov., a thylakoid-bearing basal-branching cyanobacterium with intracellular carbonates, and proposal for Gloeomargaritales ord. nov.</title>
        <authorList>
            <person name="Moreira D."/>
            <person name="Tavera R."/>
            <person name="Benzerara K."/>
            <person name="Skouri-Panet F."/>
            <person name="Couradeau E."/>
            <person name="Gerard E."/>
            <person name="Loussert C."/>
            <person name="Novelo E."/>
            <person name="Zivanovic Y."/>
            <person name="Lopez-Garcia P."/>
        </authorList>
    </citation>
    <scope>NUCLEOTIDE SEQUENCE [LARGE SCALE GENOMIC DNA]</scope>
    <source>
        <strain evidence="2 3">D10</strain>
    </source>
</reference>
<dbReference type="AlphaFoldDB" id="A0A1J0AG22"/>
<keyword evidence="1" id="KW-0472">Membrane</keyword>
<sequence>MQSNAPTTLETLAATLEAVVHRLNSIDTRLDKLEIDQRETKEQVSRVRFEMETSQKTGERLERLATSFIVGATIAVMAGVVLIIIRGGG</sequence>
<proteinExistence type="predicted"/>
<name>A0A1J0AG22_9CYAN</name>
<evidence type="ECO:0000313" key="3">
    <source>
        <dbReference type="Proteomes" id="UP000180235"/>
    </source>
</evidence>
<dbReference type="Proteomes" id="UP000180235">
    <property type="component" value="Chromosome"/>
</dbReference>
<accession>A0A1J0AG22</accession>
<keyword evidence="3" id="KW-1185">Reference proteome</keyword>
<dbReference type="RefSeq" id="WP_071455264.1">
    <property type="nucleotide sequence ID" value="NZ_CP017675.1"/>
</dbReference>
<gene>
    <name evidence="2" type="ORF">GlitD10_2552</name>
</gene>
<evidence type="ECO:0000313" key="2">
    <source>
        <dbReference type="EMBL" id="APB34890.1"/>
    </source>
</evidence>
<keyword evidence="1" id="KW-0812">Transmembrane</keyword>
<feature type="transmembrane region" description="Helical" evidence="1">
    <location>
        <begin position="64"/>
        <end position="85"/>
    </location>
</feature>
<protein>
    <submittedName>
        <fullName evidence="2">Uncharacterized protein</fullName>
    </submittedName>
</protein>
<dbReference type="EMBL" id="CP017675">
    <property type="protein sequence ID" value="APB34890.1"/>
    <property type="molecule type" value="Genomic_DNA"/>
</dbReference>
<organism evidence="2 3">
    <name type="scientific">Gloeomargarita lithophora Alchichica-D10</name>
    <dbReference type="NCBI Taxonomy" id="1188229"/>
    <lineage>
        <taxon>Bacteria</taxon>
        <taxon>Bacillati</taxon>
        <taxon>Cyanobacteriota</taxon>
        <taxon>Cyanophyceae</taxon>
        <taxon>Gloeomargaritales</taxon>
        <taxon>Gloeomargaritaceae</taxon>
        <taxon>Gloeomargarita</taxon>
    </lineage>
</organism>
<keyword evidence="1" id="KW-1133">Transmembrane helix</keyword>
<evidence type="ECO:0000256" key="1">
    <source>
        <dbReference type="SAM" id="Phobius"/>
    </source>
</evidence>
<dbReference type="KEGG" id="glt:GlitD10_2552"/>